<evidence type="ECO:0000259" key="2">
    <source>
        <dbReference type="Pfam" id="PF15805"/>
    </source>
</evidence>
<keyword evidence="4" id="KW-1185">Reference proteome</keyword>
<dbReference type="InterPro" id="IPR033570">
    <property type="entry name" value="SCNM1"/>
</dbReference>
<proteinExistence type="predicted"/>
<feature type="region of interest" description="Disordered" evidence="1">
    <location>
        <begin position="81"/>
        <end position="115"/>
    </location>
</feature>
<feature type="compositionally biased region" description="Polar residues" evidence="1">
    <location>
        <begin position="18"/>
        <end position="36"/>
    </location>
</feature>
<feature type="non-terminal residue" evidence="3">
    <location>
        <position position="115"/>
    </location>
</feature>
<evidence type="ECO:0000256" key="1">
    <source>
        <dbReference type="SAM" id="MobiDB-lite"/>
    </source>
</evidence>
<sequence>MIPKNSQTPPEPSRNHENLGNSGNSMNSKTPGSTHTEGVPKDRKRGRKGNSRCSEGLEGNSRCSEGLSPERLRILRHHLHLRSRGWLQDPSGNWVKDGNAEFDSDEEEPPPLPPA</sequence>
<dbReference type="Proteomes" id="UP000553798">
    <property type="component" value="Unassembled WGS sequence"/>
</dbReference>
<dbReference type="GO" id="GO:0005634">
    <property type="term" value="C:nucleus"/>
    <property type="evidence" value="ECO:0007669"/>
    <property type="project" value="TreeGrafter"/>
</dbReference>
<evidence type="ECO:0000313" key="4">
    <source>
        <dbReference type="Proteomes" id="UP000553798"/>
    </source>
</evidence>
<feature type="domain" description="Sodium channel modifier 1 acidic C-terminal" evidence="2">
    <location>
        <begin position="68"/>
        <end position="114"/>
    </location>
</feature>
<gene>
    <name evidence="3" type="primary">Scnm1</name>
    <name evidence="3" type="ORF">PRUFUL_R14278</name>
</gene>
<dbReference type="InterPro" id="IPR031625">
    <property type="entry name" value="SCNM1_acidic"/>
</dbReference>
<dbReference type="GO" id="GO:0008380">
    <property type="term" value="P:RNA splicing"/>
    <property type="evidence" value="ECO:0007669"/>
    <property type="project" value="InterPro"/>
</dbReference>
<name>A0A7L2ZQC8_9PASE</name>
<evidence type="ECO:0000313" key="3">
    <source>
        <dbReference type="EMBL" id="NXT07518.1"/>
    </source>
</evidence>
<organism evidence="3 4">
    <name type="scientific">Prunella fulvescens</name>
    <name type="common">Brown accentor</name>
    <dbReference type="NCBI Taxonomy" id="670355"/>
    <lineage>
        <taxon>Eukaryota</taxon>
        <taxon>Metazoa</taxon>
        <taxon>Chordata</taxon>
        <taxon>Craniata</taxon>
        <taxon>Vertebrata</taxon>
        <taxon>Euteleostomi</taxon>
        <taxon>Archelosauria</taxon>
        <taxon>Archosauria</taxon>
        <taxon>Dinosauria</taxon>
        <taxon>Saurischia</taxon>
        <taxon>Theropoda</taxon>
        <taxon>Coelurosauria</taxon>
        <taxon>Aves</taxon>
        <taxon>Neognathae</taxon>
        <taxon>Neoaves</taxon>
        <taxon>Telluraves</taxon>
        <taxon>Australaves</taxon>
        <taxon>Passeriformes</taxon>
        <taxon>Passeroidea</taxon>
        <taxon>Prunellidae</taxon>
        <taxon>Prunella</taxon>
    </lineage>
</organism>
<feature type="non-terminal residue" evidence="3">
    <location>
        <position position="1"/>
    </location>
</feature>
<reference evidence="3 4" key="1">
    <citation type="submission" date="2019-09" db="EMBL/GenBank/DDBJ databases">
        <title>Bird 10,000 Genomes (B10K) Project - Family phase.</title>
        <authorList>
            <person name="Zhang G."/>
        </authorList>
    </citation>
    <scope>NUCLEOTIDE SEQUENCE [LARGE SCALE GENOMIC DNA]</scope>
    <source>
        <strain evidence="3">B10K-DU-012-46</strain>
    </source>
</reference>
<accession>A0A7L2ZQC8</accession>
<feature type="region of interest" description="Disordered" evidence="1">
    <location>
        <begin position="1"/>
        <end position="68"/>
    </location>
</feature>
<dbReference type="AlphaFoldDB" id="A0A7L2ZQC8"/>
<protein>
    <submittedName>
        <fullName evidence="3">SCNM1 protein</fullName>
    </submittedName>
</protein>
<dbReference type="PANTHER" id="PTHR32297">
    <property type="entry name" value="SODIUM CHANNEL MODIFIER 1"/>
    <property type="match status" value="1"/>
</dbReference>
<dbReference type="PANTHER" id="PTHR32297:SF1">
    <property type="entry name" value="SODIUM CHANNEL MODIFIER 1"/>
    <property type="match status" value="1"/>
</dbReference>
<dbReference type="Pfam" id="PF15805">
    <property type="entry name" value="SCNM1_acidic"/>
    <property type="match status" value="1"/>
</dbReference>
<feature type="compositionally biased region" description="Acidic residues" evidence="1">
    <location>
        <begin position="100"/>
        <end position="109"/>
    </location>
</feature>
<comment type="caution">
    <text evidence="3">The sequence shown here is derived from an EMBL/GenBank/DDBJ whole genome shotgun (WGS) entry which is preliminary data.</text>
</comment>
<dbReference type="EMBL" id="VZTP01012489">
    <property type="protein sequence ID" value="NXT07518.1"/>
    <property type="molecule type" value="Genomic_DNA"/>
</dbReference>